<dbReference type="GO" id="GO:0006355">
    <property type="term" value="P:regulation of DNA-templated transcription"/>
    <property type="evidence" value="ECO:0007669"/>
    <property type="project" value="InterPro"/>
</dbReference>
<dbReference type="PANTHER" id="PTHR16305">
    <property type="entry name" value="TESTICULAR SOLUBLE ADENYLYL CYCLASE"/>
    <property type="match status" value="1"/>
</dbReference>
<dbReference type="InterPro" id="IPR036388">
    <property type="entry name" value="WH-like_DNA-bd_sf"/>
</dbReference>
<dbReference type="Gene3D" id="1.25.40.10">
    <property type="entry name" value="Tetratricopeptide repeat domain"/>
    <property type="match status" value="1"/>
</dbReference>
<proteinExistence type="predicted"/>
<evidence type="ECO:0000256" key="1">
    <source>
        <dbReference type="ARBA" id="ARBA00022741"/>
    </source>
</evidence>
<keyword evidence="1" id="KW-0547">Nucleotide-binding</keyword>
<dbReference type="GO" id="GO:0005737">
    <property type="term" value="C:cytoplasm"/>
    <property type="evidence" value="ECO:0007669"/>
    <property type="project" value="TreeGrafter"/>
</dbReference>
<dbReference type="InterPro" id="IPR003593">
    <property type="entry name" value="AAA+_ATPase"/>
</dbReference>
<dbReference type="GO" id="GO:0004016">
    <property type="term" value="F:adenylate cyclase activity"/>
    <property type="evidence" value="ECO:0007669"/>
    <property type="project" value="TreeGrafter"/>
</dbReference>
<keyword evidence="2" id="KW-0067">ATP-binding</keyword>
<dbReference type="CDD" id="cd06170">
    <property type="entry name" value="LuxR_C_like"/>
    <property type="match status" value="1"/>
</dbReference>
<sequence>MTVAGPTPFADATPPLVGRDRELATLREHLGAALAGRGSLVLLGGEAGIGKTALAEAIGAEAAGRGALVLVGRCYDLTETPPYGPWTEARAQFPPIPDLPPLPSALHSAAHGPQQFFAEVRAFFAAAAARQPLVLLLDDMQWADPASLDLLRFLARSLAMQPLLLVVNYRTDDLDGHHPFSQLIPLLVRESRAERLNLAPLSAAALHSLARARYRLGPADEGRLVTYLTRRAEGNTLFTHEMLRALEEQGVVAPGGETLGDLEGVAVPSLLRQIVAGRVARLGAEAERLFGIAAVIGQQVPLDVWALVGEVDEGTVEAVAEQGLGARLLVETRGGAGVAFAHALIREALYEEVPAMRRRRIHHAAGEALVAGNDPAPDAVAYHFRAAGDARATAWLARAGWRAYRAFAYATARARFEEALPQLEGTERARSLLALATLDRYRARGIQYAEQALGAAHAAGDAMLVAVIQFRLGVTLCYHGRIGEAARALEAAGDFLDAQPDGTIPDLYGLRGLSFPRRSRADFRAFVLAYGGQWREARALLAGAPVAANGTGVIWYTCVFLGQLADARRAAATNVSSFVTLADDLGVLAMHIIEGCTLLLPFLLDDQDARQRYNAEMARATRRVEEALGAVPPHLNRCPLLIVAGQWAEARALWAQRHDAALTTDLAWNLPFVGGMARAQGEREEAWALVQEGLPAGPHTAPGTAHFIALDLQCLAAQLALDDGEPAQARQWLEAHDRWLAWAGPEARWGRAQGHLAWAEYHRAAGSTEPARRHAEQALAEASTPHQPLGLLAARRLLGTLATEGGRFEVAAGHLRASLALADACAAPYERVLTLLAAAELHTATGDDAAAQRVLTEARALCAPLDAQPTLARAERLAQRLLPRGQAPASYPAGLSAREAEVLRLIAAGLGNPEIADALSLSVRTVERHVENLYRKIDVHGRAEATAYAFHRGLT</sequence>
<dbReference type="InterPro" id="IPR027417">
    <property type="entry name" value="P-loop_NTPase"/>
</dbReference>
<dbReference type="GO" id="GO:0005524">
    <property type="term" value="F:ATP binding"/>
    <property type="evidence" value="ECO:0007669"/>
    <property type="project" value="UniProtKB-KW"/>
</dbReference>
<dbReference type="Pfam" id="PF00196">
    <property type="entry name" value="GerE"/>
    <property type="match status" value="1"/>
</dbReference>
<dbReference type="GO" id="GO:0003677">
    <property type="term" value="F:DNA binding"/>
    <property type="evidence" value="ECO:0007669"/>
    <property type="project" value="InterPro"/>
</dbReference>
<dbReference type="InterPro" id="IPR041664">
    <property type="entry name" value="AAA_16"/>
</dbReference>
<evidence type="ECO:0000256" key="2">
    <source>
        <dbReference type="ARBA" id="ARBA00022840"/>
    </source>
</evidence>
<dbReference type="SMART" id="SM00421">
    <property type="entry name" value="HTH_LUXR"/>
    <property type="match status" value="1"/>
</dbReference>
<protein>
    <recommendedName>
        <fullName evidence="3">HTH luxR-type domain-containing protein</fullName>
    </recommendedName>
</protein>
<dbReference type="PROSITE" id="PS50043">
    <property type="entry name" value="HTH_LUXR_2"/>
    <property type="match status" value="1"/>
</dbReference>
<dbReference type="InterPro" id="IPR000792">
    <property type="entry name" value="Tscrpt_reg_LuxR_C"/>
</dbReference>
<organism evidence="4">
    <name type="scientific">uncultured Thermomicrobiales bacterium</name>
    <dbReference type="NCBI Taxonomy" id="1645740"/>
    <lineage>
        <taxon>Bacteria</taxon>
        <taxon>Pseudomonadati</taxon>
        <taxon>Thermomicrobiota</taxon>
        <taxon>Thermomicrobia</taxon>
        <taxon>Thermomicrobiales</taxon>
        <taxon>environmental samples</taxon>
    </lineage>
</organism>
<name>A0A6J4V7B4_9BACT</name>
<accession>A0A6J4V7B4</accession>
<dbReference type="Gene3D" id="1.10.10.10">
    <property type="entry name" value="Winged helix-like DNA-binding domain superfamily/Winged helix DNA-binding domain"/>
    <property type="match status" value="1"/>
</dbReference>
<dbReference type="SMART" id="SM00382">
    <property type="entry name" value="AAA"/>
    <property type="match status" value="1"/>
</dbReference>
<dbReference type="Pfam" id="PF13191">
    <property type="entry name" value="AAA_16"/>
    <property type="match status" value="1"/>
</dbReference>
<dbReference type="SUPFAM" id="SSF52540">
    <property type="entry name" value="P-loop containing nucleoside triphosphate hydrolases"/>
    <property type="match status" value="1"/>
</dbReference>
<feature type="domain" description="HTH luxR-type" evidence="3">
    <location>
        <begin position="888"/>
        <end position="953"/>
    </location>
</feature>
<dbReference type="PROSITE" id="PS00622">
    <property type="entry name" value="HTH_LUXR_1"/>
    <property type="match status" value="1"/>
</dbReference>
<dbReference type="PANTHER" id="PTHR16305:SF35">
    <property type="entry name" value="TRANSCRIPTIONAL ACTIVATOR DOMAIN"/>
    <property type="match status" value="1"/>
</dbReference>
<dbReference type="InterPro" id="IPR011990">
    <property type="entry name" value="TPR-like_helical_dom_sf"/>
</dbReference>
<reference evidence="4" key="1">
    <citation type="submission" date="2020-02" db="EMBL/GenBank/DDBJ databases">
        <authorList>
            <person name="Meier V. D."/>
        </authorList>
    </citation>
    <scope>NUCLEOTIDE SEQUENCE</scope>
    <source>
        <strain evidence="4">AVDCRST_MAG88</strain>
    </source>
</reference>
<dbReference type="InterPro" id="IPR016032">
    <property type="entry name" value="Sig_transdc_resp-reg_C-effctor"/>
</dbReference>
<evidence type="ECO:0000259" key="3">
    <source>
        <dbReference type="PROSITE" id="PS50043"/>
    </source>
</evidence>
<dbReference type="PRINTS" id="PR00038">
    <property type="entry name" value="HTHLUXR"/>
</dbReference>
<evidence type="ECO:0000313" key="4">
    <source>
        <dbReference type="EMBL" id="CAA9569352.1"/>
    </source>
</evidence>
<dbReference type="SUPFAM" id="SSF46894">
    <property type="entry name" value="C-terminal effector domain of the bipartite response regulators"/>
    <property type="match status" value="1"/>
</dbReference>
<dbReference type="EMBL" id="CADCWM010000566">
    <property type="protein sequence ID" value="CAA9569352.1"/>
    <property type="molecule type" value="Genomic_DNA"/>
</dbReference>
<gene>
    <name evidence="4" type="ORF">AVDCRST_MAG88-2191</name>
</gene>
<dbReference type="AlphaFoldDB" id="A0A6J4V7B4"/>
<dbReference type="SUPFAM" id="SSF48452">
    <property type="entry name" value="TPR-like"/>
    <property type="match status" value="1"/>
</dbReference>
<dbReference type="Gene3D" id="3.40.50.300">
    <property type="entry name" value="P-loop containing nucleotide triphosphate hydrolases"/>
    <property type="match status" value="1"/>
</dbReference>